<dbReference type="VEuPathDB" id="FungiDB:P168DRAFT_107071"/>
<keyword evidence="1" id="KW-0863">Zinc-finger</keyword>
<dbReference type="GO" id="GO:0008270">
    <property type="term" value="F:zinc ion binding"/>
    <property type="evidence" value="ECO:0007669"/>
    <property type="project" value="UniProtKB-KW"/>
</dbReference>
<gene>
    <name evidence="4" type="ORF">P168DRAFT_107071</name>
</gene>
<proteinExistence type="predicted"/>
<dbReference type="InterPro" id="IPR001841">
    <property type="entry name" value="Znf_RING"/>
</dbReference>
<keyword evidence="1" id="KW-0479">Metal-binding</keyword>
<dbReference type="PANTHER" id="PTHR14879:SF5">
    <property type="entry name" value="RING-TYPE DOMAIN-CONTAINING PROTEIN"/>
    <property type="match status" value="1"/>
</dbReference>
<feature type="compositionally biased region" description="Polar residues" evidence="2">
    <location>
        <begin position="231"/>
        <end position="244"/>
    </location>
</feature>
<dbReference type="PANTHER" id="PTHR14879">
    <property type="entry name" value="CASPASE REGULATOR, RING FINGER DOMAIN-CONTAINING"/>
    <property type="match status" value="1"/>
</dbReference>
<dbReference type="AlphaFoldDB" id="A0A2I1D8R0"/>
<dbReference type="GeneID" id="36540056"/>
<dbReference type="SUPFAM" id="SSF57850">
    <property type="entry name" value="RING/U-box"/>
    <property type="match status" value="1"/>
</dbReference>
<feature type="region of interest" description="Disordered" evidence="2">
    <location>
        <begin position="298"/>
        <end position="324"/>
    </location>
</feature>
<accession>A0A2I1D8R0</accession>
<name>A0A2I1D8R0_ASPC2</name>
<dbReference type="SMART" id="SM00184">
    <property type="entry name" value="RING"/>
    <property type="match status" value="1"/>
</dbReference>
<dbReference type="PROSITE" id="PS50089">
    <property type="entry name" value="ZF_RING_2"/>
    <property type="match status" value="1"/>
</dbReference>
<keyword evidence="5" id="KW-1185">Reference proteome</keyword>
<evidence type="ECO:0000259" key="3">
    <source>
        <dbReference type="PROSITE" id="PS50089"/>
    </source>
</evidence>
<feature type="domain" description="RING-type" evidence="3">
    <location>
        <begin position="332"/>
        <end position="380"/>
    </location>
</feature>
<evidence type="ECO:0000313" key="4">
    <source>
        <dbReference type="EMBL" id="PKY06247.1"/>
    </source>
</evidence>
<evidence type="ECO:0000313" key="5">
    <source>
        <dbReference type="Proteomes" id="UP000234254"/>
    </source>
</evidence>
<comment type="caution">
    <text evidence="4">The sequence shown here is derived from an EMBL/GenBank/DDBJ whole genome shotgun (WGS) entry which is preliminary data.</text>
</comment>
<reference evidence="4" key="1">
    <citation type="submission" date="2016-12" db="EMBL/GenBank/DDBJ databases">
        <title>The genomes of Aspergillus section Nigri reveals drivers in fungal speciation.</title>
        <authorList>
            <consortium name="DOE Joint Genome Institute"/>
            <person name="Vesth T.C."/>
            <person name="Nybo J."/>
            <person name="Theobald S."/>
            <person name="Brandl J."/>
            <person name="Frisvad J.C."/>
            <person name="Nielsen K.F."/>
            <person name="Lyhne E.K."/>
            <person name="Kogle M.E."/>
            <person name="Kuo A."/>
            <person name="Riley R."/>
            <person name="Clum A."/>
            <person name="Nolan M."/>
            <person name="Lipzen A."/>
            <person name="Salamov A."/>
            <person name="Henrissat B."/>
            <person name="Wiebenga A."/>
            <person name="De vries R.P."/>
            <person name="Grigoriev I.V."/>
            <person name="Mortensen U.H."/>
            <person name="Andersen M.R."/>
            <person name="Baker S.E."/>
        </authorList>
    </citation>
    <scope>NUCLEOTIDE SEQUENCE</scope>
    <source>
        <strain evidence="4">IBT 28561</strain>
    </source>
</reference>
<evidence type="ECO:0000256" key="1">
    <source>
        <dbReference type="PROSITE-ProRule" id="PRU00175"/>
    </source>
</evidence>
<feature type="compositionally biased region" description="Basic and acidic residues" evidence="2">
    <location>
        <begin position="310"/>
        <end position="324"/>
    </location>
</feature>
<dbReference type="EMBL" id="MSFM01000003">
    <property type="protein sequence ID" value="PKY06247.1"/>
    <property type="molecule type" value="Genomic_DNA"/>
</dbReference>
<sequence length="395" mass="43719">MNTGSGQGPVTDPYLGIPMQGMSFDLPPNLFGPNMGQPEAMGSNMFQLASDTNTVDLPVQNEQSSQLPSPDSMQQQMHSRAALENWNPTQASGYQQPPPLNPNPRSAYAMNQLNPPPYNLMGWVYPPLVQPTPNVNPTGSQFPPVQAVPNQQQIPQVLQQHLSRVRPSVNYSQPPFRHRNSAPYPQVGGGVGMRRHHRSSSSVGPVGSTRQPSGRNGVNGHRQTRPAPANNAHQSTPPQPSSDRQPGPTVHRSHPWIPPDDRDRLELARQLHMARVQSNEIRLYHEAIAQSQRRYETLDINGQSPLPKSLDSKNDGRPEPKETDDLTVNMECKICMSQLVDTVMLPCGHAILCRWCAEQHMPSGADRTRPKSKALCPVCRGPVKYKVYIWLGGIE</sequence>
<dbReference type="InterPro" id="IPR013083">
    <property type="entry name" value="Znf_RING/FYVE/PHD"/>
</dbReference>
<dbReference type="RefSeq" id="XP_024694841.1">
    <property type="nucleotide sequence ID" value="XM_024832535.1"/>
</dbReference>
<evidence type="ECO:0000256" key="2">
    <source>
        <dbReference type="SAM" id="MobiDB-lite"/>
    </source>
</evidence>
<organism evidence="4 5">
    <name type="scientific">Aspergillus campestris (strain IBT 28561)</name>
    <dbReference type="NCBI Taxonomy" id="1392248"/>
    <lineage>
        <taxon>Eukaryota</taxon>
        <taxon>Fungi</taxon>
        <taxon>Dikarya</taxon>
        <taxon>Ascomycota</taxon>
        <taxon>Pezizomycotina</taxon>
        <taxon>Eurotiomycetes</taxon>
        <taxon>Eurotiomycetidae</taxon>
        <taxon>Eurotiales</taxon>
        <taxon>Aspergillaceae</taxon>
        <taxon>Aspergillus</taxon>
        <taxon>Aspergillus subgen. Circumdati</taxon>
    </lineage>
</organism>
<dbReference type="Proteomes" id="UP000234254">
    <property type="component" value="Unassembled WGS sequence"/>
</dbReference>
<feature type="region of interest" description="Disordered" evidence="2">
    <location>
        <begin position="168"/>
        <end position="261"/>
    </location>
</feature>
<feature type="compositionally biased region" description="Low complexity" evidence="2">
    <location>
        <begin position="200"/>
        <end position="210"/>
    </location>
</feature>
<keyword evidence="1" id="KW-0862">Zinc</keyword>
<dbReference type="OrthoDB" id="1711136at2759"/>
<dbReference type="InterPro" id="IPR051728">
    <property type="entry name" value="RING-FYVE_E3_ubiquitin-ligase"/>
</dbReference>
<protein>
    <recommendedName>
        <fullName evidence="3">RING-type domain-containing protein</fullName>
    </recommendedName>
</protein>
<dbReference type="Pfam" id="PF13920">
    <property type="entry name" value="zf-C3HC4_3"/>
    <property type="match status" value="1"/>
</dbReference>
<dbReference type="Gene3D" id="3.30.40.10">
    <property type="entry name" value="Zinc/RING finger domain, C3HC4 (zinc finger)"/>
    <property type="match status" value="1"/>
</dbReference>